<gene>
    <name evidence="1" type="ORF">SAMN05444005_10470</name>
</gene>
<accession>A0A1H9C722</accession>
<dbReference type="STRING" id="1299341.SAMN05444005_10470"/>
<evidence type="ECO:0000313" key="1">
    <source>
        <dbReference type="EMBL" id="SEP96747.1"/>
    </source>
</evidence>
<dbReference type="InterPro" id="IPR041492">
    <property type="entry name" value="HAD_2"/>
</dbReference>
<dbReference type="InterPro" id="IPR023214">
    <property type="entry name" value="HAD_sf"/>
</dbReference>
<keyword evidence="2" id="KW-1185">Reference proteome</keyword>
<dbReference type="GO" id="GO:0008253">
    <property type="term" value="F:5'-nucleotidase activity"/>
    <property type="evidence" value="ECO:0007669"/>
    <property type="project" value="InterPro"/>
</dbReference>
<dbReference type="InterPro" id="IPR036412">
    <property type="entry name" value="HAD-like_sf"/>
</dbReference>
<dbReference type="Gene3D" id="3.40.50.1000">
    <property type="entry name" value="HAD superfamily/HAD-like"/>
    <property type="match status" value="1"/>
</dbReference>
<dbReference type="Pfam" id="PF13419">
    <property type="entry name" value="HAD_2"/>
    <property type="match status" value="1"/>
</dbReference>
<dbReference type="PANTHER" id="PTHR47478">
    <property type="match status" value="1"/>
</dbReference>
<organism evidence="1 2">
    <name type="scientific">Flavobacterium urocaniciphilum</name>
    <dbReference type="NCBI Taxonomy" id="1299341"/>
    <lineage>
        <taxon>Bacteria</taxon>
        <taxon>Pseudomonadati</taxon>
        <taxon>Bacteroidota</taxon>
        <taxon>Flavobacteriia</taxon>
        <taxon>Flavobacteriales</taxon>
        <taxon>Flavobacteriaceae</taxon>
        <taxon>Flavobacterium</taxon>
    </lineage>
</organism>
<keyword evidence="1" id="KW-0378">Hydrolase</keyword>
<sequence length="227" mass="26509">MKYIKHIFFDLDHTLWDFDKNAALAFEIILKEYNISIPVDQFTKIYNPINQKLWKLYQVNEITHLELRYARLKETFDALEYEVSDELIHAISDKFIDNLILNNFLIEGTIEILDYLKSKYQLHIITNGFAEVQDLKMKNSGLITYFQTITNSELAGYKKPHQNIFEFALSAAKATKEDSIMIGDSYEADVVGALEFGMKAIYFNENNFLVENDIIQIQKLTELKNIL</sequence>
<dbReference type="SUPFAM" id="SSF56784">
    <property type="entry name" value="HAD-like"/>
    <property type="match status" value="1"/>
</dbReference>
<dbReference type="NCBIfam" id="TIGR02254">
    <property type="entry name" value="YjjG_YfnB"/>
    <property type="match status" value="1"/>
</dbReference>
<evidence type="ECO:0000313" key="2">
    <source>
        <dbReference type="Proteomes" id="UP000198648"/>
    </source>
</evidence>
<dbReference type="InterPro" id="IPR023198">
    <property type="entry name" value="PGP-like_dom2"/>
</dbReference>
<dbReference type="PANTHER" id="PTHR47478:SF1">
    <property type="entry name" value="PYRIMIDINE 5'-NUCLEOTIDASE YJJG"/>
    <property type="match status" value="1"/>
</dbReference>
<dbReference type="AlphaFoldDB" id="A0A1H9C722"/>
<reference evidence="1 2" key="1">
    <citation type="submission" date="2016-10" db="EMBL/GenBank/DDBJ databases">
        <authorList>
            <person name="de Groot N.N."/>
        </authorList>
    </citation>
    <scope>NUCLEOTIDE SEQUENCE [LARGE SCALE GENOMIC DNA]</scope>
    <source>
        <strain evidence="1 2">DSM 27078</strain>
    </source>
</reference>
<dbReference type="Proteomes" id="UP000198648">
    <property type="component" value="Unassembled WGS sequence"/>
</dbReference>
<dbReference type="InterPro" id="IPR052550">
    <property type="entry name" value="Pyrimidine_5'-ntase_YjjG"/>
</dbReference>
<dbReference type="EMBL" id="FOEI01000004">
    <property type="protein sequence ID" value="SEP96747.1"/>
    <property type="molecule type" value="Genomic_DNA"/>
</dbReference>
<dbReference type="Gene3D" id="1.10.150.240">
    <property type="entry name" value="Putative phosphatase, domain 2"/>
    <property type="match status" value="1"/>
</dbReference>
<dbReference type="SFLD" id="SFLDG01129">
    <property type="entry name" value="C1.5:_HAD__Beta-PGM__Phosphata"/>
    <property type="match status" value="1"/>
</dbReference>
<dbReference type="InterPro" id="IPR006439">
    <property type="entry name" value="HAD-SF_hydro_IA"/>
</dbReference>
<proteinExistence type="predicted"/>
<dbReference type="InterPro" id="IPR011951">
    <property type="entry name" value="HAD-SF_hydro_IA_YjjG/PynA"/>
</dbReference>
<name>A0A1H9C722_9FLAO</name>
<dbReference type="NCBIfam" id="TIGR01549">
    <property type="entry name" value="HAD-SF-IA-v1"/>
    <property type="match status" value="1"/>
</dbReference>
<dbReference type="SFLD" id="SFLDS00003">
    <property type="entry name" value="Haloacid_Dehalogenase"/>
    <property type="match status" value="1"/>
</dbReference>
<protein>
    <submittedName>
        <fullName evidence="1">Putative hydrolase of the HAD superfamily</fullName>
    </submittedName>
</protein>
<dbReference type="RefSeq" id="WP_091467663.1">
    <property type="nucleotide sequence ID" value="NZ_FOEI01000004.1"/>
</dbReference>
<dbReference type="OrthoDB" id="9802350at2"/>